<protein>
    <submittedName>
        <fullName evidence="1">Uncharacterized protein</fullName>
    </submittedName>
</protein>
<proteinExistence type="predicted"/>
<evidence type="ECO:0000313" key="2">
    <source>
        <dbReference type="Proteomes" id="UP000784294"/>
    </source>
</evidence>
<organism evidence="1 2">
    <name type="scientific">Protopolystoma xenopodis</name>
    <dbReference type="NCBI Taxonomy" id="117903"/>
    <lineage>
        <taxon>Eukaryota</taxon>
        <taxon>Metazoa</taxon>
        <taxon>Spiralia</taxon>
        <taxon>Lophotrochozoa</taxon>
        <taxon>Platyhelminthes</taxon>
        <taxon>Monogenea</taxon>
        <taxon>Polyopisthocotylea</taxon>
        <taxon>Polystomatidea</taxon>
        <taxon>Polystomatidae</taxon>
        <taxon>Protopolystoma</taxon>
    </lineage>
</organism>
<dbReference type="Proteomes" id="UP000784294">
    <property type="component" value="Unassembled WGS sequence"/>
</dbReference>
<keyword evidence="2" id="KW-1185">Reference proteome</keyword>
<gene>
    <name evidence="1" type="ORF">PXEA_LOCUS28937</name>
</gene>
<evidence type="ECO:0000313" key="1">
    <source>
        <dbReference type="EMBL" id="VEL35497.1"/>
    </source>
</evidence>
<dbReference type="AlphaFoldDB" id="A0A3S5B6V7"/>
<comment type="caution">
    <text evidence="1">The sequence shown here is derived from an EMBL/GenBank/DDBJ whole genome shotgun (WGS) entry which is preliminary data.</text>
</comment>
<reference evidence="1" key="1">
    <citation type="submission" date="2018-11" db="EMBL/GenBank/DDBJ databases">
        <authorList>
            <consortium name="Pathogen Informatics"/>
        </authorList>
    </citation>
    <scope>NUCLEOTIDE SEQUENCE</scope>
</reference>
<accession>A0A3S5B6V7</accession>
<sequence length="97" mass="10418">MCILLCPAEISASSVVSDHPTELCEVGLSTADAAAVRSAFAAVLADGWRGSCAMRARLDNHFRQTVLFWAGLIIFASQHTSPTHQLTLWTLCSTIAK</sequence>
<dbReference type="EMBL" id="CAAALY010249985">
    <property type="protein sequence ID" value="VEL35497.1"/>
    <property type="molecule type" value="Genomic_DNA"/>
</dbReference>
<name>A0A3S5B6V7_9PLAT</name>